<feature type="region of interest" description="Disordered" evidence="2">
    <location>
        <begin position="1"/>
        <end position="29"/>
    </location>
</feature>
<evidence type="ECO:0000313" key="5">
    <source>
        <dbReference type="Proteomes" id="UP000053201"/>
    </source>
</evidence>
<dbReference type="InParanoid" id="A0A0L0HMK3"/>
<dbReference type="OrthoDB" id="5876363at2759"/>
<gene>
    <name evidence="4" type="ORF">SPPG_01733</name>
</gene>
<organism evidence="4 5">
    <name type="scientific">Spizellomyces punctatus (strain DAOM BR117)</name>
    <dbReference type="NCBI Taxonomy" id="645134"/>
    <lineage>
        <taxon>Eukaryota</taxon>
        <taxon>Fungi</taxon>
        <taxon>Fungi incertae sedis</taxon>
        <taxon>Chytridiomycota</taxon>
        <taxon>Chytridiomycota incertae sedis</taxon>
        <taxon>Chytridiomycetes</taxon>
        <taxon>Spizellomycetales</taxon>
        <taxon>Spizellomycetaceae</taxon>
        <taxon>Spizellomyces</taxon>
    </lineage>
</organism>
<dbReference type="VEuPathDB" id="FungiDB:SPPG_01733"/>
<proteinExistence type="inferred from homology"/>
<dbReference type="RefSeq" id="XP_016610685.1">
    <property type="nucleotide sequence ID" value="XM_016750049.1"/>
</dbReference>
<dbReference type="InterPro" id="IPR004545">
    <property type="entry name" value="PA2G4"/>
</dbReference>
<keyword evidence="4" id="KW-0238">DNA-binding</keyword>
<evidence type="ECO:0000256" key="2">
    <source>
        <dbReference type="SAM" id="MobiDB-lite"/>
    </source>
</evidence>
<dbReference type="FunFam" id="1.10.10.10:FF:000029">
    <property type="entry name" value="Proliferation-associated 2G4, a"/>
    <property type="match status" value="1"/>
</dbReference>
<dbReference type="Gene3D" id="1.10.10.10">
    <property type="entry name" value="Winged helix-like DNA-binding domain superfamily/Winged helix DNA-binding domain"/>
    <property type="match status" value="1"/>
</dbReference>
<dbReference type="STRING" id="645134.A0A0L0HMK3"/>
<dbReference type="PANTHER" id="PTHR10804">
    <property type="entry name" value="PROTEASE FAMILY M24 METHIONYL AMINOPEPTIDASE, AMINOPEPTIDASE P"/>
    <property type="match status" value="1"/>
</dbReference>
<dbReference type="eggNOG" id="KOG2776">
    <property type="taxonomic scope" value="Eukaryota"/>
</dbReference>
<dbReference type="FunCoup" id="A0A0L0HMK3">
    <property type="interactions" value="880"/>
</dbReference>
<dbReference type="Proteomes" id="UP000053201">
    <property type="component" value="Unassembled WGS sequence"/>
</dbReference>
<dbReference type="GO" id="GO:0005634">
    <property type="term" value="C:nucleus"/>
    <property type="evidence" value="ECO:0007669"/>
    <property type="project" value="EnsemblFungi"/>
</dbReference>
<dbReference type="SUPFAM" id="SSF46785">
    <property type="entry name" value="Winged helix' DNA-binding domain"/>
    <property type="match status" value="1"/>
</dbReference>
<dbReference type="InterPro" id="IPR000994">
    <property type="entry name" value="Pept_M24"/>
</dbReference>
<evidence type="ECO:0000259" key="3">
    <source>
        <dbReference type="Pfam" id="PF00557"/>
    </source>
</evidence>
<evidence type="ECO:0000313" key="4">
    <source>
        <dbReference type="EMBL" id="KND02646.1"/>
    </source>
</evidence>
<feature type="domain" description="Peptidase M24" evidence="3">
    <location>
        <begin position="33"/>
        <end position="241"/>
    </location>
</feature>
<dbReference type="CDD" id="cd01089">
    <property type="entry name" value="PA2G4-like"/>
    <property type="match status" value="1"/>
</dbReference>
<dbReference type="InterPro" id="IPR047113">
    <property type="entry name" value="PA2G4/ARX1"/>
</dbReference>
<keyword evidence="5" id="KW-1185">Reference proteome</keyword>
<dbReference type="GeneID" id="27685376"/>
<feature type="compositionally biased region" description="Basic residues" evidence="2">
    <location>
        <begin position="380"/>
        <end position="390"/>
    </location>
</feature>
<feature type="region of interest" description="Disordered" evidence="2">
    <location>
        <begin position="374"/>
        <end position="401"/>
    </location>
</feature>
<dbReference type="InterPro" id="IPR036388">
    <property type="entry name" value="WH-like_DNA-bd_sf"/>
</dbReference>
<dbReference type="Pfam" id="PF00557">
    <property type="entry name" value="Peptidase_M24"/>
    <property type="match status" value="1"/>
</dbReference>
<dbReference type="EMBL" id="KQ257452">
    <property type="protein sequence ID" value="KND02646.1"/>
    <property type="molecule type" value="Genomic_DNA"/>
</dbReference>
<dbReference type="PANTHER" id="PTHR10804:SF11">
    <property type="entry name" value="PROLIFERATION-ASSOCIATED PROTEIN 2G4"/>
    <property type="match status" value="1"/>
</dbReference>
<name>A0A0L0HMK3_SPIPD</name>
<accession>A0A0L0HMK3</accession>
<dbReference type="SUPFAM" id="SSF55920">
    <property type="entry name" value="Creatinase/aminopeptidase"/>
    <property type="match status" value="1"/>
</dbReference>
<dbReference type="GO" id="GO:0003677">
    <property type="term" value="F:DNA binding"/>
    <property type="evidence" value="ECO:0007669"/>
    <property type="project" value="UniProtKB-KW"/>
</dbReference>
<reference evidence="4 5" key="1">
    <citation type="submission" date="2009-08" db="EMBL/GenBank/DDBJ databases">
        <title>The Genome Sequence of Spizellomyces punctatus strain DAOM BR117.</title>
        <authorList>
            <consortium name="The Broad Institute Genome Sequencing Platform"/>
            <person name="Russ C."/>
            <person name="Cuomo C."/>
            <person name="Shea T."/>
            <person name="Young S.K."/>
            <person name="Zeng Q."/>
            <person name="Koehrsen M."/>
            <person name="Haas B."/>
            <person name="Borodovsky M."/>
            <person name="Guigo R."/>
            <person name="Alvarado L."/>
            <person name="Berlin A."/>
            <person name="Bochicchio J."/>
            <person name="Borenstein D."/>
            <person name="Chapman S."/>
            <person name="Chen Z."/>
            <person name="Engels R."/>
            <person name="Freedman E."/>
            <person name="Gellesch M."/>
            <person name="Goldberg J."/>
            <person name="Griggs A."/>
            <person name="Gujja S."/>
            <person name="Heiman D."/>
            <person name="Hepburn T."/>
            <person name="Howarth C."/>
            <person name="Jen D."/>
            <person name="Larson L."/>
            <person name="Lewis B."/>
            <person name="Mehta T."/>
            <person name="Park D."/>
            <person name="Pearson M."/>
            <person name="Roberts A."/>
            <person name="Saif S."/>
            <person name="Shenoy N."/>
            <person name="Sisk P."/>
            <person name="Stolte C."/>
            <person name="Sykes S."/>
            <person name="Thomson T."/>
            <person name="Walk T."/>
            <person name="White J."/>
            <person name="Yandava C."/>
            <person name="Burger G."/>
            <person name="Gray M.W."/>
            <person name="Holland P.W.H."/>
            <person name="King N."/>
            <person name="Lang F.B.F."/>
            <person name="Roger A.J."/>
            <person name="Ruiz-Trillo I."/>
            <person name="Lander E."/>
            <person name="Nusbaum C."/>
        </authorList>
    </citation>
    <scope>NUCLEOTIDE SEQUENCE [LARGE SCALE GENOMIC DNA]</scope>
    <source>
        <strain evidence="4 5">DAOM BR117</strain>
    </source>
</reference>
<dbReference type="OMA" id="SRMFYSE"/>
<comment type="similarity">
    <text evidence="1">Belongs to the peptidase M24 family.</text>
</comment>
<dbReference type="Gene3D" id="3.90.230.10">
    <property type="entry name" value="Creatinase/methionine aminopeptidase superfamily"/>
    <property type="match status" value="1"/>
</dbReference>
<dbReference type="NCBIfam" id="TIGR00495">
    <property type="entry name" value="crvDNA_42K"/>
    <property type="match status" value="1"/>
</dbReference>
<dbReference type="FunFam" id="3.90.230.10:FF:000013">
    <property type="entry name" value="DNA-binding protein, 42 kDa"/>
    <property type="match status" value="1"/>
</dbReference>
<dbReference type="InterPro" id="IPR036005">
    <property type="entry name" value="Creatinase/aminopeptidase-like"/>
</dbReference>
<dbReference type="AlphaFoldDB" id="A0A0L0HMK3"/>
<sequence>MAPPKNDPVSDVEEDDHSQSEDENELSSNVVTKYQTAADIANRALKKVIDAVVDGAKVVDLCALGDRTIEELAEKVFNKGKILKGIAFPTCVSSNTAICHMSPLSTDPEGATVLKKGDVVRLELGAHIDGYIAQVAHTVVIGASKETPITGRQADAFQAAYLATEAAIRLLKPGKTNVEVTDAVQSIAEDFECKPVEGMLSHQVLRNVLDGSKQIILNPTETQRKDIETQTFEEGEVYSLDILVSTGDGKPKTLETRTTVYKRQPDVTYNLKMKTSREVLSKVNKQFGSMAFSLRHFDDEKKARMGIVECANHNLVVPYQVLYEKEEAVVAHFMFTVLLMPGGPLKITSFPWDQELVKSEKEIKSENIKELLKQPVSSKKANKKKKKKTAAQKGENGAEAK</sequence>
<evidence type="ECO:0000256" key="1">
    <source>
        <dbReference type="ARBA" id="ARBA00007319"/>
    </source>
</evidence>
<feature type="compositionally biased region" description="Acidic residues" evidence="2">
    <location>
        <begin position="10"/>
        <end position="25"/>
    </location>
</feature>
<dbReference type="InterPro" id="IPR036390">
    <property type="entry name" value="WH_DNA-bd_sf"/>
</dbReference>
<protein>
    <submittedName>
        <fullName evidence="4">DNA-binding protein, 42 kDa</fullName>
    </submittedName>
</protein>